<accession>A0A0U1MBE1</accession>
<dbReference type="Pfam" id="PF13489">
    <property type="entry name" value="Methyltransf_23"/>
    <property type="match status" value="1"/>
</dbReference>
<dbReference type="CDD" id="cd02440">
    <property type="entry name" value="AdoMet_MTases"/>
    <property type="match status" value="1"/>
</dbReference>
<dbReference type="EMBL" id="CVMT01000029">
    <property type="protein sequence ID" value="CRG92908.1"/>
    <property type="molecule type" value="Genomic_DNA"/>
</dbReference>
<name>A0A0U1MBE1_TALIS</name>
<evidence type="ECO:0000313" key="3">
    <source>
        <dbReference type="Proteomes" id="UP000054383"/>
    </source>
</evidence>
<protein>
    <recommendedName>
        <fullName evidence="4">Methyltransferase domain-containing protein</fullName>
    </recommendedName>
</protein>
<evidence type="ECO:0000313" key="2">
    <source>
        <dbReference type="EMBL" id="CRG92908.1"/>
    </source>
</evidence>
<dbReference type="AlphaFoldDB" id="A0A0U1MBE1"/>
<reference evidence="2 3" key="1">
    <citation type="submission" date="2015-04" db="EMBL/GenBank/DDBJ databases">
        <authorList>
            <person name="Syromyatnikov M.Y."/>
            <person name="Popov V.N."/>
        </authorList>
    </citation>
    <scope>NUCLEOTIDE SEQUENCE [LARGE SCALE GENOMIC DNA]</scope>
    <source>
        <strain evidence="2">WF-38-12</strain>
    </source>
</reference>
<dbReference type="SUPFAM" id="SSF53335">
    <property type="entry name" value="S-adenosyl-L-methionine-dependent methyltransferases"/>
    <property type="match status" value="1"/>
</dbReference>
<organism evidence="2 3">
    <name type="scientific">Talaromyces islandicus</name>
    <name type="common">Penicillium islandicum</name>
    <dbReference type="NCBI Taxonomy" id="28573"/>
    <lineage>
        <taxon>Eukaryota</taxon>
        <taxon>Fungi</taxon>
        <taxon>Dikarya</taxon>
        <taxon>Ascomycota</taxon>
        <taxon>Pezizomycotina</taxon>
        <taxon>Eurotiomycetes</taxon>
        <taxon>Eurotiomycetidae</taxon>
        <taxon>Eurotiales</taxon>
        <taxon>Trichocomaceae</taxon>
        <taxon>Talaromyces</taxon>
        <taxon>Talaromyces sect. Islandici</taxon>
    </lineage>
</organism>
<dbReference type="OrthoDB" id="2013972at2759"/>
<dbReference type="STRING" id="28573.A0A0U1MBE1"/>
<dbReference type="Gene3D" id="3.40.50.150">
    <property type="entry name" value="Vaccinia Virus protein VP39"/>
    <property type="match status" value="1"/>
</dbReference>
<dbReference type="Proteomes" id="UP000054383">
    <property type="component" value="Unassembled WGS sequence"/>
</dbReference>
<keyword evidence="3" id="KW-1185">Reference proteome</keyword>
<dbReference type="InterPro" id="IPR029063">
    <property type="entry name" value="SAM-dependent_MTases_sf"/>
</dbReference>
<gene>
    <name evidence="2" type="ORF">PISL3812_09985</name>
</gene>
<evidence type="ECO:0008006" key="4">
    <source>
        <dbReference type="Google" id="ProtNLM"/>
    </source>
</evidence>
<feature type="region of interest" description="Disordered" evidence="1">
    <location>
        <begin position="1"/>
        <end position="23"/>
    </location>
</feature>
<dbReference type="OMA" id="PANCEFV"/>
<proteinExistence type="predicted"/>
<evidence type="ECO:0000256" key="1">
    <source>
        <dbReference type="SAM" id="MobiDB-lite"/>
    </source>
</evidence>
<sequence length="149" mass="17129">MSDSGVELDPQDRDNESTDSVDFEKLPQCIENNRLYPNEEYWLPTDDTERHRQRCEHDLFCRSFGERLYQCPKDPRCALDLGTGGGHWAIDFADKNRNAIVLGIDIDFQESAISCPPNAIFEIDDWWDLLHDGRNKNKFDVVHLGSLAG</sequence>